<dbReference type="Proteomes" id="UP000887013">
    <property type="component" value="Unassembled WGS sequence"/>
</dbReference>
<reference evidence="1" key="1">
    <citation type="submission" date="2020-08" db="EMBL/GenBank/DDBJ databases">
        <title>Multicomponent nature underlies the extraordinary mechanical properties of spider dragline silk.</title>
        <authorList>
            <person name="Kono N."/>
            <person name="Nakamura H."/>
            <person name="Mori M."/>
            <person name="Yoshida Y."/>
            <person name="Ohtoshi R."/>
            <person name="Malay A.D."/>
            <person name="Moran D.A.P."/>
            <person name="Tomita M."/>
            <person name="Numata K."/>
            <person name="Arakawa K."/>
        </authorList>
    </citation>
    <scope>NUCLEOTIDE SEQUENCE</scope>
</reference>
<evidence type="ECO:0000313" key="2">
    <source>
        <dbReference type="Proteomes" id="UP000887013"/>
    </source>
</evidence>
<protein>
    <submittedName>
        <fullName evidence="1">Uncharacterized protein</fullName>
    </submittedName>
</protein>
<accession>A0A8X6PR81</accession>
<name>A0A8X6PR81_NEPPI</name>
<keyword evidence="2" id="KW-1185">Reference proteome</keyword>
<proteinExistence type="predicted"/>
<sequence>MRSSEAKGLDITVLRPHLQLTIRNLHKQPRNFTSTDKITPTQEVLFDNCYETHRLEKTDPSWIFAQMVGMAACSLAEIIKSNKCTTYAEDSIHLSLQPDATEKVIENGLEELCICINYTGRSRDVSAAVFELMDKSVNIILPSMLSEWDSY</sequence>
<gene>
    <name evidence="1" type="ORF">NPIL_144691</name>
</gene>
<dbReference type="EMBL" id="BMAW01071711">
    <property type="protein sequence ID" value="GFT79290.1"/>
    <property type="molecule type" value="Genomic_DNA"/>
</dbReference>
<dbReference type="AlphaFoldDB" id="A0A8X6PR81"/>
<organism evidence="1 2">
    <name type="scientific">Nephila pilipes</name>
    <name type="common">Giant wood spider</name>
    <name type="synonym">Nephila maculata</name>
    <dbReference type="NCBI Taxonomy" id="299642"/>
    <lineage>
        <taxon>Eukaryota</taxon>
        <taxon>Metazoa</taxon>
        <taxon>Ecdysozoa</taxon>
        <taxon>Arthropoda</taxon>
        <taxon>Chelicerata</taxon>
        <taxon>Arachnida</taxon>
        <taxon>Araneae</taxon>
        <taxon>Araneomorphae</taxon>
        <taxon>Entelegynae</taxon>
        <taxon>Araneoidea</taxon>
        <taxon>Nephilidae</taxon>
        <taxon>Nephila</taxon>
    </lineage>
</organism>
<dbReference type="OrthoDB" id="10418024at2759"/>
<comment type="caution">
    <text evidence="1">The sequence shown here is derived from an EMBL/GenBank/DDBJ whole genome shotgun (WGS) entry which is preliminary data.</text>
</comment>
<evidence type="ECO:0000313" key="1">
    <source>
        <dbReference type="EMBL" id="GFT79290.1"/>
    </source>
</evidence>